<protein>
    <submittedName>
        <fullName evidence="3">Uncharacterized protein</fullName>
    </submittedName>
</protein>
<accession>A0A2X0IP72</accession>
<feature type="region of interest" description="Disordered" evidence="1">
    <location>
        <begin position="31"/>
        <end position="53"/>
    </location>
</feature>
<keyword evidence="4" id="KW-1185">Reference proteome</keyword>
<evidence type="ECO:0000313" key="4">
    <source>
        <dbReference type="Proteomes" id="UP000248889"/>
    </source>
</evidence>
<dbReference type="EMBL" id="QKYN01000053">
    <property type="protein sequence ID" value="RAG85031.1"/>
    <property type="molecule type" value="Genomic_DNA"/>
</dbReference>
<keyword evidence="2" id="KW-0812">Transmembrane</keyword>
<keyword evidence="2" id="KW-0472">Membrane</keyword>
<name>A0A2X0IP72_9ACTN</name>
<sequence>MVVGRRRIGAALVGMDTNDPTQQTAAASAAATVAPSPAPRISDDTAVRPANPVPPAPTHERVLDLVALLVLIALAAAVFTLAGPGAFTAVTSVGMGLFATWRSHRPPRQ</sequence>
<evidence type="ECO:0000313" key="3">
    <source>
        <dbReference type="EMBL" id="RAG85031.1"/>
    </source>
</evidence>
<organism evidence="3 4">
    <name type="scientific">Streptacidiphilus pinicola</name>
    <dbReference type="NCBI Taxonomy" id="2219663"/>
    <lineage>
        <taxon>Bacteria</taxon>
        <taxon>Bacillati</taxon>
        <taxon>Actinomycetota</taxon>
        <taxon>Actinomycetes</taxon>
        <taxon>Kitasatosporales</taxon>
        <taxon>Streptomycetaceae</taxon>
        <taxon>Streptacidiphilus</taxon>
    </lineage>
</organism>
<reference evidence="3 4" key="1">
    <citation type="submission" date="2018-06" db="EMBL/GenBank/DDBJ databases">
        <title>Streptacidiphilus pinicola sp. nov., isolated from pine grove soil.</title>
        <authorList>
            <person name="Roh S.G."/>
            <person name="Park S."/>
            <person name="Kim M.-K."/>
            <person name="Yun B.-R."/>
            <person name="Park J."/>
            <person name="Kim M.J."/>
            <person name="Kim Y.S."/>
            <person name="Kim S.B."/>
        </authorList>
    </citation>
    <scope>NUCLEOTIDE SEQUENCE [LARGE SCALE GENOMIC DNA]</scope>
    <source>
        <strain evidence="3 4">MMS16-CNU450</strain>
    </source>
</reference>
<comment type="caution">
    <text evidence="3">The sequence shown here is derived from an EMBL/GenBank/DDBJ whole genome shotgun (WGS) entry which is preliminary data.</text>
</comment>
<gene>
    <name evidence="3" type="ORF">DN069_13810</name>
</gene>
<dbReference type="AlphaFoldDB" id="A0A2X0IP72"/>
<evidence type="ECO:0000256" key="2">
    <source>
        <dbReference type="SAM" id="Phobius"/>
    </source>
</evidence>
<feature type="transmembrane region" description="Helical" evidence="2">
    <location>
        <begin position="65"/>
        <end position="98"/>
    </location>
</feature>
<dbReference type="Proteomes" id="UP000248889">
    <property type="component" value="Unassembled WGS sequence"/>
</dbReference>
<proteinExistence type="predicted"/>
<keyword evidence="2" id="KW-1133">Transmembrane helix</keyword>
<evidence type="ECO:0000256" key="1">
    <source>
        <dbReference type="SAM" id="MobiDB-lite"/>
    </source>
</evidence>